<dbReference type="Pfam" id="PF04295">
    <property type="entry name" value="GD_AH_second"/>
    <property type="match status" value="1"/>
</dbReference>
<dbReference type="GeneID" id="96953444"/>
<dbReference type="GO" id="GO:0016829">
    <property type="term" value="F:lyase activity"/>
    <property type="evidence" value="ECO:0007669"/>
    <property type="project" value="UniProtKB-KW"/>
</dbReference>
<evidence type="ECO:0000256" key="1">
    <source>
        <dbReference type="ARBA" id="ARBA00010986"/>
    </source>
</evidence>
<feature type="domain" description="D-galactarate/Altronate dehydratase second" evidence="3">
    <location>
        <begin position="6"/>
        <end position="134"/>
    </location>
</feature>
<evidence type="ECO:0000259" key="4">
    <source>
        <dbReference type="Pfam" id="PF20629"/>
    </source>
</evidence>
<gene>
    <name evidence="5" type="ORF">ACFQKE_07305</name>
</gene>
<organism evidence="5 6">
    <name type="scientific">Haloplanus litoreus</name>
    <dbReference type="NCBI Taxonomy" id="767515"/>
    <lineage>
        <taxon>Archaea</taxon>
        <taxon>Methanobacteriati</taxon>
        <taxon>Methanobacteriota</taxon>
        <taxon>Stenosarchaea group</taxon>
        <taxon>Halobacteria</taxon>
        <taxon>Halobacteriales</taxon>
        <taxon>Haloferacaceae</taxon>
        <taxon>Haloplanus</taxon>
    </lineage>
</organism>
<evidence type="ECO:0000259" key="3">
    <source>
        <dbReference type="Pfam" id="PF04295"/>
    </source>
</evidence>
<feature type="domain" description="D-galactarate/Altronate dehydratase C-terminal" evidence="4">
    <location>
        <begin position="144"/>
        <end position="382"/>
    </location>
</feature>
<reference evidence="5 6" key="1">
    <citation type="journal article" date="2019" name="Int. J. Syst. Evol. Microbiol.">
        <title>The Global Catalogue of Microorganisms (GCM) 10K type strain sequencing project: providing services to taxonomists for standard genome sequencing and annotation.</title>
        <authorList>
            <consortium name="The Broad Institute Genomics Platform"/>
            <consortium name="The Broad Institute Genome Sequencing Center for Infectious Disease"/>
            <person name="Wu L."/>
            <person name="Ma J."/>
        </authorList>
    </citation>
    <scope>NUCLEOTIDE SEQUENCE [LARGE SCALE GENOMIC DNA]</scope>
    <source>
        <strain evidence="5 6">GX21</strain>
    </source>
</reference>
<keyword evidence="5" id="KW-0378">Hydrolase</keyword>
<dbReference type="AlphaFoldDB" id="A0ABD5ZX89"/>
<dbReference type="InterPro" id="IPR052172">
    <property type="entry name" value="UxaA_altronate/galactarate_dh"/>
</dbReference>
<keyword evidence="6" id="KW-1185">Reference proteome</keyword>
<evidence type="ECO:0000313" key="6">
    <source>
        <dbReference type="Proteomes" id="UP001596434"/>
    </source>
</evidence>
<dbReference type="InterPro" id="IPR048332">
    <property type="entry name" value="GD_AH_C"/>
</dbReference>
<comment type="caution">
    <text evidence="5">The sequence shown here is derived from an EMBL/GenBank/DDBJ whole genome shotgun (WGS) entry which is preliminary data.</text>
</comment>
<comment type="similarity">
    <text evidence="1">Belongs to the UxaA family.</text>
</comment>
<sequence length="397" mass="41279">MDEFTGYRREDGRIGVRNHVAVVPTSVTASPIAEQIAADVGEPVRATPHQMGTDQPEAAREQTERTLVGTARNPNVGAALVVELGTESIDAERLADRIARSGKPVETLSIREAGGTRGAVDAGAAIAEDLVASVRDARRETADASELVFAVECGGSDATSGIAANPAVGSACDRLVEAGGTACFSETPEFIGAEHILAERCVSEAVRERLLDRVQTREGMAKLMGVDMRGAQPTPGNQEGGLTTIEEKSLGAISKGGTTPVRGIVDYAEDLPVGGGLVLMDTPGYDVESVTGKAAGGAQIAAFTTGRGSTTGNPIVPVIKVTGNPKTWASMSNNMDVNASTVIEGESLSAVGGRIYDTLLSVADGERTAAERRRLEEYAINELQPNELADPRGRGQV</sequence>
<keyword evidence="2" id="KW-0456">Lyase</keyword>
<dbReference type="RefSeq" id="WP_379703310.1">
    <property type="nucleotide sequence ID" value="NZ_JBHTAT010000001.1"/>
</dbReference>
<dbReference type="EMBL" id="JBHTAT010000001">
    <property type="protein sequence ID" value="MFC7255101.1"/>
    <property type="molecule type" value="Genomic_DNA"/>
</dbReference>
<evidence type="ECO:0000313" key="5">
    <source>
        <dbReference type="EMBL" id="MFC7255101.1"/>
    </source>
</evidence>
<dbReference type="Pfam" id="PF20629">
    <property type="entry name" value="GD_AH_C"/>
    <property type="match status" value="1"/>
</dbReference>
<accession>A0ABD5ZX89</accession>
<dbReference type="InterPro" id="IPR007392">
    <property type="entry name" value="GD_AH_second"/>
</dbReference>
<evidence type="ECO:0000256" key="2">
    <source>
        <dbReference type="ARBA" id="ARBA00023239"/>
    </source>
</evidence>
<name>A0ABD5ZX89_9EURY</name>
<dbReference type="Proteomes" id="UP001596434">
    <property type="component" value="Unassembled WGS sequence"/>
</dbReference>
<dbReference type="GO" id="GO:0016787">
    <property type="term" value="F:hydrolase activity"/>
    <property type="evidence" value="ECO:0007669"/>
    <property type="project" value="UniProtKB-KW"/>
</dbReference>
<proteinExistence type="inferred from homology"/>
<dbReference type="PANTHER" id="PTHR30536">
    <property type="entry name" value="ALTRONATE/GALACTARATE DEHYDRATASE"/>
    <property type="match status" value="1"/>
</dbReference>
<dbReference type="PANTHER" id="PTHR30536:SF5">
    <property type="entry name" value="ALTRONATE DEHYDRATASE"/>
    <property type="match status" value="1"/>
</dbReference>
<protein>
    <submittedName>
        <fullName evidence="5">UxaA family hydrolase</fullName>
    </submittedName>
</protein>